<dbReference type="Proteomes" id="UP001457282">
    <property type="component" value="Unassembled WGS sequence"/>
</dbReference>
<protein>
    <submittedName>
        <fullName evidence="8">Uncharacterized protein</fullName>
    </submittedName>
</protein>
<keyword evidence="4" id="KW-0067">ATP-binding</keyword>
<feature type="domain" description="Disease resistance protein winged helix" evidence="7">
    <location>
        <begin position="436"/>
        <end position="507"/>
    </location>
</feature>
<dbReference type="InterPro" id="IPR042197">
    <property type="entry name" value="Apaf_helical"/>
</dbReference>
<dbReference type="Pfam" id="PF18052">
    <property type="entry name" value="Rx_N"/>
    <property type="match status" value="1"/>
</dbReference>
<evidence type="ECO:0000256" key="4">
    <source>
        <dbReference type="ARBA" id="ARBA00022840"/>
    </source>
</evidence>
<evidence type="ECO:0000259" key="6">
    <source>
        <dbReference type="Pfam" id="PF18052"/>
    </source>
</evidence>
<comment type="caution">
    <text evidence="8">The sequence shown here is derived from an EMBL/GenBank/DDBJ whole genome shotgun (WGS) entry which is preliminary data.</text>
</comment>
<dbReference type="GO" id="GO:0006952">
    <property type="term" value="P:defense response"/>
    <property type="evidence" value="ECO:0007669"/>
    <property type="project" value="UniProtKB-KW"/>
</dbReference>
<keyword evidence="3" id="KW-0611">Plant defense</keyword>
<organism evidence="8 9">
    <name type="scientific">Rubus argutus</name>
    <name type="common">Southern blackberry</name>
    <dbReference type="NCBI Taxonomy" id="59490"/>
    <lineage>
        <taxon>Eukaryota</taxon>
        <taxon>Viridiplantae</taxon>
        <taxon>Streptophyta</taxon>
        <taxon>Embryophyta</taxon>
        <taxon>Tracheophyta</taxon>
        <taxon>Spermatophyta</taxon>
        <taxon>Magnoliopsida</taxon>
        <taxon>eudicotyledons</taxon>
        <taxon>Gunneridae</taxon>
        <taxon>Pentapetalae</taxon>
        <taxon>rosids</taxon>
        <taxon>fabids</taxon>
        <taxon>Rosales</taxon>
        <taxon>Rosaceae</taxon>
        <taxon>Rosoideae</taxon>
        <taxon>Rosoideae incertae sedis</taxon>
        <taxon>Rubus</taxon>
    </lineage>
</organism>
<keyword evidence="9" id="KW-1185">Reference proteome</keyword>
<sequence>MVEAIPFGTAADILMKLGSSTFRELGFIYGVNKEMKKLENTLSTIKAVLLDAEEKQEKSHLVQDWIRKLNDVVYDADDVLDAFETKARQHQVRDFFSKPHAFRYKMSRKLREIRERLDEIAGDISKFNFRERSVMISDMGAELNTEREETHSFMVEETVIGRKREKEEMVEFLMCTPSARENVSVTAIVGIGGLGKTTLAKMLYNDERVVNYFDTKMWVWAYGNFDVKSVAVLAEKILRSSATNELEDSEFYHQHILLQKKLLMEELQILIRKKLDGKRYLLVLDDVWNVNRESWLKLNDLLKGGAKGSKIVVTTRSTKVTSVMDIDSPFVLQDLSEEESWTLFKQLAFKHGREEEHPELVPIGRRIVKKCQGVPLAIRTLGSMMRYKANASEWLSIQNTEIWELPKEENDILAILKLSYDHMPIYLKQCFSYCALFPKGYEIEKKLLIELWIAQGYIHLPGKQRNLEEIGDIYFKELVERSLFQEVKDDVNGNVISCHLHDLIHDLSRAVAGSECSICSVDDAGNIPERVHHVSFSCYLPSSWEVPLALLKAKKTRTFILPLQDQAYRMSSHSTIISNLKCLRVLDLHNLRIDEVSNAIGKLTHLRYLDLSGNVSMIALPGSISNLQNLTDA</sequence>
<dbReference type="Gene3D" id="1.20.5.4130">
    <property type="match status" value="1"/>
</dbReference>
<evidence type="ECO:0000313" key="8">
    <source>
        <dbReference type="EMBL" id="KAK9933576.1"/>
    </source>
</evidence>
<dbReference type="InterPro" id="IPR027417">
    <property type="entry name" value="P-loop_NTPase"/>
</dbReference>
<dbReference type="PANTHER" id="PTHR36766:SF40">
    <property type="entry name" value="DISEASE RESISTANCE PROTEIN RGA3"/>
    <property type="match status" value="1"/>
</dbReference>
<dbReference type="PANTHER" id="PTHR36766">
    <property type="entry name" value="PLANT BROAD-SPECTRUM MILDEW RESISTANCE PROTEIN RPW8"/>
    <property type="match status" value="1"/>
</dbReference>
<dbReference type="Gene3D" id="3.80.10.10">
    <property type="entry name" value="Ribonuclease Inhibitor"/>
    <property type="match status" value="1"/>
</dbReference>
<dbReference type="Pfam" id="PF23559">
    <property type="entry name" value="WHD_DRP"/>
    <property type="match status" value="1"/>
</dbReference>
<dbReference type="GO" id="GO:0005524">
    <property type="term" value="F:ATP binding"/>
    <property type="evidence" value="ECO:0007669"/>
    <property type="project" value="UniProtKB-KW"/>
</dbReference>
<feature type="domain" description="NB-ARC" evidence="5">
    <location>
        <begin position="166"/>
        <end position="351"/>
    </location>
</feature>
<evidence type="ECO:0000256" key="3">
    <source>
        <dbReference type="ARBA" id="ARBA00022821"/>
    </source>
</evidence>
<evidence type="ECO:0000259" key="5">
    <source>
        <dbReference type="Pfam" id="PF00931"/>
    </source>
</evidence>
<dbReference type="GO" id="GO:0043531">
    <property type="term" value="F:ADP binding"/>
    <property type="evidence" value="ECO:0007669"/>
    <property type="project" value="InterPro"/>
</dbReference>
<dbReference type="InterPro" id="IPR038005">
    <property type="entry name" value="RX-like_CC"/>
</dbReference>
<name>A0AAW1XBI4_RUBAR</name>
<dbReference type="InterPro" id="IPR032675">
    <property type="entry name" value="LRR_dom_sf"/>
</dbReference>
<dbReference type="SUPFAM" id="SSF52058">
    <property type="entry name" value="L domain-like"/>
    <property type="match status" value="1"/>
</dbReference>
<keyword evidence="1" id="KW-0677">Repeat</keyword>
<dbReference type="GO" id="GO:0051707">
    <property type="term" value="P:response to other organism"/>
    <property type="evidence" value="ECO:0007669"/>
    <property type="project" value="UniProtKB-ARBA"/>
</dbReference>
<evidence type="ECO:0000256" key="2">
    <source>
        <dbReference type="ARBA" id="ARBA00022741"/>
    </source>
</evidence>
<reference evidence="8 9" key="1">
    <citation type="journal article" date="2023" name="G3 (Bethesda)">
        <title>A chromosome-length genome assembly and annotation of blackberry (Rubus argutus, cv. 'Hillquist').</title>
        <authorList>
            <person name="Bruna T."/>
            <person name="Aryal R."/>
            <person name="Dudchenko O."/>
            <person name="Sargent D.J."/>
            <person name="Mead D."/>
            <person name="Buti M."/>
            <person name="Cavallini A."/>
            <person name="Hytonen T."/>
            <person name="Andres J."/>
            <person name="Pham M."/>
            <person name="Weisz D."/>
            <person name="Mascagni F."/>
            <person name="Usai G."/>
            <person name="Natali L."/>
            <person name="Bassil N."/>
            <person name="Fernandez G.E."/>
            <person name="Lomsadze A."/>
            <person name="Armour M."/>
            <person name="Olukolu B."/>
            <person name="Poorten T."/>
            <person name="Britton C."/>
            <person name="Davik J."/>
            <person name="Ashrafi H."/>
            <person name="Aiden E.L."/>
            <person name="Borodovsky M."/>
            <person name="Worthington M."/>
        </authorList>
    </citation>
    <scope>NUCLEOTIDE SEQUENCE [LARGE SCALE GENOMIC DNA]</scope>
    <source>
        <strain evidence="8">PI 553951</strain>
    </source>
</reference>
<dbReference type="FunFam" id="1.10.10.10:FF:000322">
    <property type="entry name" value="Probable disease resistance protein At1g63360"/>
    <property type="match status" value="1"/>
</dbReference>
<dbReference type="EMBL" id="JBEDUW010000004">
    <property type="protein sequence ID" value="KAK9933576.1"/>
    <property type="molecule type" value="Genomic_DNA"/>
</dbReference>
<gene>
    <name evidence="8" type="ORF">M0R45_020769</name>
</gene>
<dbReference type="Gene3D" id="1.10.8.430">
    <property type="entry name" value="Helical domain of apoptotic protease-activating factors"/>
    <property type="match status" value="1"/>
</dbReference>
<dbReference type="Pfam" id="PF00931">
    <property type="entry name" value="NB-ARC"/>
    <property type="match status" value="1"/>
</dbReference>
<dbReference type="InterPro" id="IPR036388">
    <property type="entry name" value="WH-like_DNA-bd_sf"/>
</dbReference>
<feature type="domain" description="Disease resistance N-terminal" evidence="6">
    <location>
        <begin position="14"/>
        <end position="97"/>
    </location>
</feature>
<keyword evidence="2" id="KW-0547">Nucleotide-binding</keyword>
<accession>A0AAW1XBI4</accession>
<dbReference type="InterPro" id="IPR002182">
    <property type="entry name" value="NB-ARC"/>
</dbReference>
<evidence type="ECO:0000259" key="7">
    <source>
        <dbReference type="Pfam" id="PF23559"/>
    </source>
</evidence>
<proteinExistence type="predicted"/>
<dbReference type="Gene3D" id="1.10.10.10">
    <property type="entry name" value="Winged helix-like DNA-binding domain superfamily/Winged helix DNA-binding domain"/>
    <property type="match status" value="1"/>
</dbReference>
<dbReference type="CDD" id="cd14798">
    <property type="entry name" value="RX-CC_like"/>
    <property type="match status" value="1"/>
</dbReference>
<dbReference type="AlphaFoldDB" id="A0AAW1XBI4"/>
<dbReference type="PRINTS" id="PR00364">
    <property type="entry name" value="DISEASERSIST"/>
</dbReference>
<evidence type="ECO:0000313" key="9">
    <source>
        <dbReference type="Proteomes" id="UP001457282"/>
    </source>
</evidence>
<dbReference type="InterPro" id="IPR041118">
    <property type="entry name" value="Rx_N"/>
</dbReference>
<dbReference type="SUPFAM" id="SSF52540">
    <property type="entry name" value="P-loop containing nucleoside triphosphate hydrolases"/>
    <property type="match status" value="1"/>
</dbReference>
<evidence type="ECO:0000256" key="1">
    <source>
        <dbReference type="ARBA" id="ARBA00022737"/>
    </source>
</evidence>
<dbReference type="Gene3D" id="3.40.50.300">
    <property type="entry name" value="P-loop containing nucleotide triphosphate hydrolases"/>
    <property type="match status" value="1"/>
</dbReference>
<dbReference type="InterPro" id="IPR058922">
    <property type="entry name" value="WHD_DRP"/>
</dbReference>